<dbReference type="RefSeq" id="WP_106261104.1">
    <property type="nucleotide sequence ID" value="NZ_CAWNSW010000141.1"/>
</dbReference>
<accession>A0A2T1DTA7</accession>
<dbReference type="OrthoDB" id="499752at2"/>
<keyword evidence="3" id="KW-1185">Reference proteome</keyword>
<evidence type="ECO:0008006" key="4">
    <source>
        <dbReference type="Google" id="ProtNLM"/>
    </source>
</evidence>
<evidence type="ECO:0000313" key="3">
    <source>
        <dbReference type="Proteomes" id="UP000239576"/>
    </source>
</evidence>
<reference evidence="3" key="1">
    <citation type="submission" date="2018-02" db="EMBL/GenBank/DDBJ databases">
        <authorList>
            <person name="Moore K."/>
            <person name="Momper L."/>
        </authorList>
    </citation>
    <scope>NUCLEOTIDE SEQUENCE [LARGE SCALE GENOMIC DNA]</scope>
    <source>
        <strain evidence="3">ULC18</strain>
    </source>
</reference>
<feature type="coiled-coil region" evidence="1">
    <location>
        <begin position="9"/>
        <end position="66"/>
    </location>
</feature>
<protein>
    <recommendedName>
        <fullName evidence="4">Nucleoside 2-deoxyribosyltransferase</fullName>
    </recommendedName>
</protein>
<evidence type="ECO:0000256" key="1">
    <source>
        <dbReference type="SAM" id="Coils"/>
    </source>
</evidence>
<comment type="caution">
    <text evidence="2">The sequence shown here is derived from an EMBL/GenBank/DDBJ whole genome shotgun (WGS) entry which is preliminary data.</text>
</comment>
<dbReference type="Proteomes" id="UP000239576">
    <property type="component" value="Unassembled WGS sequence"/>
</dbReference>
<evidence type="ECO:0000313" key="2">
    <source>
        <dbReference type="EMBL" id="PSB23641.1"/>
    </source>
</evidence>
<reference evidence="2 3" key="2">
    <citation type="submission" date="2018-03" db="EMBL/GenBank/DDBJ databases">
        <title>The ancient ancestry and fast evolution of plastids.</title>
        <authorList>
            <person name="Moore K.R."/>
            <person name="Magnabosco C."/>
            <person name="Momper L."/>
            <person name="Gold D.A."/>
            <person name="Bosak T."/>
            <person name="Fournier G.P."/>
        </authorList>
    </citation>
    <scope>NUCLEOTIDE SEQUENCE [LARGE SCALE GENOMIC DNA]</scope>
    <source>
        <strain evidence="2 3">ULC18</strain>
    </source>
</reference>
<name>A0A2T1DTA7_9CYAN</name>
<organism evidence="2 3">
    <name type="scientific">Stenomitos frigidus ULC18</name>
    <dbReference type="NCBI Taxonomy" id="2107698"/>
    <lineage>
        <taxon>Bacteria</taxon>
        <taxon>Bacillati</taxon>
        <taxon>Cyanobacteriota</taxon>
        <taxon>Cyanophyceae</taxon>
        <taxon>Leptolyngbyales</taxon>
        <taxon>Leptolyngbyaceae</taxon>
        <taxon>Stenomitos</taxon>
    </lineage>
</organism>
<dbReference type="Gene3D" id="3.40.50.450">
    <property type="match status" value="1"/>
</dbReference>
<dbReference type="EMBL" id="PVWK01000160">
    <property type="protein sequence ID" value="PSB23641.1"/>
    <property type="molecule type" value="Genomic_DNA"/>
</dbReference>
<dbReference type="AlphaFoldDB" id="A0A2T1DTA7"/>
<proteinExistence type="predicted"/>
<gene>
    <name evidence="2" type="ORF">C7B82_30685</name>
</gene>
<keyword evidence="1" id="KW-0175">Coiled coil</keyword>
<sequence length="254" mass="29688">MTKDWVPKRKEIEEKFYLLSDKLQRLQKARAFSSSVIEQFELDYRIQETRTEIEEIDKRLEQIEEMDALSLVNEFKKILDENHQEERKILEYFSSSLGYIQEIKETQMGLSPIFGKPNKTLKQSWADLFIIMPFREDLKPVYTDHIVKVANGLGLSCERGDDFFSSHTIIDEVWAATYFSKLCIADCTGRNPNVFYELGIAHTIGRPVILLAQSIDDIPFDIRHRRSIIYAYTPRGMSNFEETLKKTLESELSL</sequence>